<dbReference type="KEGG" id="mhib:MHIB_39150"/>
<dbReference type="InterPro" id="IPR010035">
    <property type="entry name" value="Thi_S"/>
</dbReference>
<dbReference type="InterPro" id="IPR003749">
    <property type="entry name" value="ThiS/MoaD-like"/>
</dbReference>
<name>A0A7I7X9C5_9MYCO</name>
<dbReference type="SUPFAM" id="SSF54285">
    <property type="entry name" value="MoaD/ThiS"/>
    <property type="match status" value="1"/>
</dbReference>
<dbReference type="NCBIfam" id="TIGR01683">
    <property type="entry name" value="thiS"/>
    <property type="match status" value="1"/>
</dbReference>
<dbReference type="CDD" id="cd00565">
    <property type="entry name" value="Ubl_ThiS"/>
    <property type="match status" value="1"/>
</dbReference>
<dbReference type="PANTHER" id="PTHR34472:SF1">
    <property type="entry name" value="SULFUR CARRIER PROTEIN THIS"/>
    <property type="match status" value="1"/>
</dbReference>
<proteinExistence type="predicted"/>
<reference evidence="1 2" key="1">
    <citation type="journal article" date="2019" name="Emerg. Microbes Infect.">
        <title>Comprehensive subspecies identification of 175 nontuberculous mycobacteria species based on 7547 genomic profiles.</title>
        <authorList>
            <person name="Matsumoto Y."/>
            <person name="Kinjo T."/>
            <person name="Motooka D."/>
            <person name="Nabeya D."/>
            <person name="Jung N."/>
            <person name="Uechi K."/>
            <person name="Horii T."/>
            <person name="Iida T."/>
            <person name="Fujita J."/>
            <person name="Nakamura S."/>
        </authorList>
    </citation>
    <scope>NUCLEOTIDE SEQUENCE [LARGE SCALE GENOMIC DNA]</scope>
    <source>
        <strain evidence="1 2">JCM 13571</strain>
    </source>
</reference>
<dbReference type="InterPro" id="IPR012675">
    <property type="entry name" value="Beta-grasp_dom_sf"/>
</dbReference>
<sequence length="83" mass="8868">MIIRGADDAERSDEEERRMIVNVNQKAVEVAEQTTVAALLASMGYPDRGIAVAVDEAVLPKSRWSTPLSDGARLDVVTAVQGG</sequence>
<accession>A0A7I7X9C5</accession>
<evidence type="ECO:0000313" key="2">
    <source>
        <dbReference type="Proteomes" id="UP000467260"/>
    </source>
</evidence>
<dbReference type="AlphaFoldDB" id="A0A7I7X9C5"/>
<dbReference type="PANTHER" id="PTHR34472">
    <property type="entry name" value="SULFUR CARRIER PROTEIN THIS"/>
    <property type="match status" value="1"/>
</dbReference>
<protein>
    <submittedName>
        <fullName evidence="1">Thiamine biosynthesis protein ThiS</fullName>
    </submittedName>
</protein>
<gene>
    <name evidence="1" type="primary">thiS</name>
    <name evidence="1" type="ORF">MHIB_39150</name>
</gene>
<dbReference type="Gene3D" id="3.10.20.30">
    <property type="match status" value="1"/>
</dbReference>
<dbReference type="EMBL" id="AP022609">
    <property type="protein sequence ID" value="BBZ25497.1"/>
    <property type="molecule type" value="Genomic_DNA"/>
</dbReference>
<dbReference type="InterPro" id="IPR016155">
    <property type="entry name" value="Mopterin_synth/thiamin_S_b"/>
</dbReference>
<dbReference type="Proteomes" id="UP000467260">
    <property type="component" value="Chromosome"/>
</dbReference>
<dbReference type="Pfam" id="PF02597">
    <property type="entry name" value="ThiS"/>
    <property type="match status" value="1"/>
</dbReference>
<organism evidence="1 2">
    <name type="scientific">Mycolicibacter hiberniae</name>
    <dbReference type="NCBI Taxonomy" id="29314"/>
    <lineage>
        <taxon>Bacteria</taxon>
        <taxon>Bacillati</taxon>
        <taxon>Actinomycetota</taxon>
        <taxon>Actinomycetes</taxon>
        <taxon>Mycobacteriales</taxon>
        <taxon>Mycobacteriaceae</taxon>
        <taxon>Mycolicibacter</taxon>
    </lineage>
</organism>
<evidence type="ECO:0000313" key="1">
    <source>
        <dbReference type="EMBL" id="BBZ25497.1"/>
    </source>
</evidence>
<keyword evidence="2" id="KW-1185">Reference proteome</keyword>